<sequence>MTAAEALIALRIDAVRLLSEFPSDETNHVSRLYEIKPATEQTPLFTCAHCEKKARFLTDHKGDQGIHTLYATCEEHSIPAFGFYLDSANSA</sequence>
<reference evidence="1 2" key="1">
    <citation type="journal article" date="2016" name="Nat. Commun.">
        <title>Thousands of microbial genomes shed light on interconnected biogeochemical processes in an aquifer system.</title>
        <authorList>
            <person name="Anantharaman K."/>
            <person name="Brown C.T."/>
            <person name="Hug L.A."/>
            <person name="Sharon I."/>
            <person name="Castelle C.J."/>
            <person name="Probst A.J."/>
            <person name="Thomas B.C."/>
            <person name="Singh A."/>
            <person name="Wilkins M.J."/>
            <person name="Karaoz U."/>
            <person name="Brodie E.L."/>
            <person name="Williams K.H."/>
            <person name="Hubbard S.S."/>
            <person name="Banfield J.F."/>
        </authorList>
    </citation>
    <scope>NUCLEOTIDE SEQUENCE [LARGE SCALE GENOMIC DNA]</scope>
</reference>
<accession>A0A1F7X3H3</accession>
<evidence type="ECO:0000313" key="2">
    <source>
        <dbReference type="Proteomes" id="UP000176778"/>
    </source>
</evidence>
<proteinExistence type="predicted"/>
<protein>
    <submittedName>
        <fullName evidence="1">Uncharacterized protein</fullName>
    </submittedName>
</protein>
<gene>
    <name evidence="1" type="ORF">A2Y68_03285</name>
</gene>
<evidence type="ECO:0000313" key="1">
    <source>
        <dbReference type="EMBL" id="OGM09632.1"/>
    </source>
</evidence>
<dbReference type="AlphaFoldDB" id="A0A1F7X3H3"/>
<dbReference type="Proteomes" id="UP000176778">
    <property type="component" value="Unassembled WGS sequence"/>
</dbReference>
<dbReference type="STRING" id="1802479.A2Y68_03285"/>
<comment type="caution">
    <text evidence="1">The sequence shown here is derived from an EMBL/GenBank/DDBJ whole genome shotgun (WGS) entry which is preliminary data.</text>
</comment>
<organism evidence="1 2">
    <name type="scientific">Candidatus Woesebacteria bacterium RBG_13_46_13</name>
    <dbReference type="NCBI Taxonomy" id="1802479"/>
    <lineage>
        <taxon>Bacteria</taxon>
        <taxon>Candidatus Woeseibacteriota</taxon>
    </lineage>
</organism>
<dbReference type="EMBL" id="MGFR01000003">
    <property type="protein sequence ID" value="OGM09632.1"/>
    <property type="molecule type" value="Genomic_DNA"/>
</dbReference>
<name>A0A1F7X3H3_9BACT</name>